<dbReference type="PANTHER" id="PTHR43861">
    <property type="entry name" value="TRANS-ACONITATE 2-METHYLTRANSFERASE-RELATED"/>
    <property type="match status" value="1"/>
</dbReference>
<dbReference type="InterPro" id="IPR025714">
    <property type="entry name" value="Methyltranfer_dom"/>
</dbReference>
<evidence type="ECO:0000313" key="2">
    <source>
        <dbReference type="EMBL" id="KKQ90192.1"/>
    </source>
</evidence>
<dbReference type="Gene3D" id="3.40.50.150">
    <property type="entry name" value="Vaccinia Virus protein VP39"/>
    <property type="match status" value="1"/>
</dbReference>
<feature type="domain" description="Methyltransferase" evidence="1">
    <location>
        <begin position="37"/>
        <end position="146"/>
    </location>
</feature>
<dbReference type="Proteomes" id="UP000033841">
    <property type="component" value="Unassembled WGS sequence"/>
</dbReference>
<protein>
    <recommendedName>
        <fullName evidence="1">Methyltransferase domain-containing protein</fullName>
    </recommendedName>
</protein>
<dbReference type="AlphaFoldDB" id="A0A0G0LGL8"/>
<dbReference type="Pfam" id="PF13847">
    <property type="entry name" value="Methyltransf_31"/>
    <property type="match status" value="1"/>
</dbReference>
<proteinExistence type="predicted"/>
<dbReference type="InterPro" id="IPR029063">
    <property type="entry name" value="SAM-dependent_MTases_sf"/>
</dbReference>
<organism evidence="2 3">
    <name type="scientific">Candidatus Shapirobacteria bacterium GW2011_GWE1_38_92</name>
    <dbReference type="NCBI Taxonomy" id="1618489"/>
    <lineage>
        <taxon>Bacteria</taxon>
        <taxon>Candidatus Shapironibacteriota</taxon>
    </lineage>
</organism>
<dbReference type="EMBL" id="LBVR01000043">
    <property type="protein sequence ID" value="KKQ90192.1"/>
    <property type="molecule type" value="Genomic_DNA"/>
</dbReference>
<gene>
    <name evidence="2" type="ORF">UT14_C0043G0001</name>
</gene>
<name>A0A0G0LGL8_9BACT</name>
<dbReference type="SUPFAM" id="SSF53335">
    <property type="entry name" value="S-adenosyl-L-methionine-dependent methyltransferases"/>
    <property type="match status" value="1"/>
</dbReference>
<dbReference type="PANTHER" id="PTHR43861:SF1">
    <property type="entry name" value="TRANS-ACONITATE 2-METHYLTRANSFERASE"/>
    <property type="match status" value="1"/>
</dbReference>
<dbReference type="CDD" id="cd02440">
    <property type="entry name" value="AdoMet_MTases"/>
    <property type="match status" value="1"/>
</dbReference>
<comment type="caution">
    <text evidence="2">The sequence shown here is derived from an EMBL/GenBank/DDBJ whole genome shotgun (WGS) entry which is preliminary data.</text>
</comment>
<evidence type="ECO:0000259" key="1">
    <source>
        <dbReference type="Pfam" id="PF13847"/>
    </source>
</evidence>
<accession>A0A0G0LGL8</accession>
<evidence type="ECO:0000313" key="3">
    <source>
        <dbReference type="Proteomes" id="UP000033841"/>
    </source>
</evidence>
<sequence>MKKAYKNPDAVTYYIKEREYFGWRPRGERAVKFAEIKPGDYVLDLCCGPGMVSKVIREFVGDKGKVIGIDISPKFIKYANQLCNYPNVSFFKGNVENFDTYTHAEKFDAIVLLASWYWIKNKDQLLKKIKLNLKPNGRLLISLSADNLKNPQTHQFFLHYRNNLKRVISETFPDIDPSYLDCLTTANEEYFDEIISQVCHEGYRLCSKNETKRQLTLADKLFTYENPARTEWVGNFSSKVRYQIIKDALTKTGSELKNLQTIERHTYYLEFCTCTDS</sequence>
<reference evidence="2 3" key="1">
    <citation type="journal article" date="2015" name="Nature">
        <title>rRNA introns, odd ribosomes, and small enigmatic genomes across a large radiation of phyla.</title>
        <authorList>
            <person name="Brown C.T."/>
            <person name="Hug L.A."/>
            <person name="Thomas B.C."/>
            <person name="Sharon I."/>
            <person name="Castelle C.J."/>
            <person name="Singh A."/>
            <person name="Wilkins M.J."/>
            <person name="Williams K.H."/>
            <person name="Banfield J.F."/>
        </authorList>
    </citation>
    <scope>NUCLEOTIDE SEQUENCE [LARGE SCALE GENOMIC DNA]</scope>
</reference>